<proteinExistence type="predicted"/>
<dbReference type="RefSeq" id="WP_080802448.1">
    <property type="nucleotide sequence ID" value="NZ_LT828543.1"/>
</dbReference>
<dbReference type="Gene3D" id="3.40.50.300">
    <property type="entry name" value="P-loop containing nucleotide triphosphate hydrolases"/>
    <property type="match status" value="1"/>
</dbReference>
<dbReference type="STRING" id="1246637.MTBBW1_760008"/>
<dbReference type="Pfam" id="PF13189">
    <property type="entry name" value="Cytidylate_kin2"/>
    <property type="match status" value="1"/>
</dbReference>
<dbReference type="AlphaFoldDB" id="A0A1W1HJA7"/>
<sequence length="270" mass="30601">MAIITISRGSHSMGKAVAERVAEKLGYRIISRDLLLKTSDKFQVPQHTLLQAIHDAPGIFERYKHTKQIYMAYIRSALVEMVAEGEVVYHGLAGHLLLKGLDHVLKIRITANLEGRIARKVKEEGLTEQKARSIIMDDDEQRRKWTRKIYETDPWDSSLYDMVICIDKLSIENAVDFISSAALTEPFRKTEATLKKSQDLLIACNVKAALVEDFSDANVTCEYGNALVYSTEKDAHNIKFKKILDRLRKENSRIYNLEVHTGVTAPINAV</sequence>
<dbReference type="InterPro" id="IPR027417">
    <property type="entry name" value="P-loop_NTPase"/>
</dbReference>
<dbReference type="OrthoDB" id="5416804at2"/>
<accession>A0A1W1HJA7</accession>
<protein>
    <submittedName>
        <fullName evidence="1">Response regulator receiver protein</fullName>
    </submittedName>
</protein>
<evidence type="ECO:0000313" key="2">
    <source>
        <dbReference type="Proteomes" id="UP000191931"/>
    </source>
</evidence>
<keyword evidence="2" id="KW-1185">Reference proteome</keyword>
<organism evidence="1 2">
    <name type="scientific">Desulfamplus magnetovallimortis</name>
    <dbReference type="NCBI Taxonomy" id="1246637"/>
    <lineage>
        <taxon>Bacteria</taxon>
        <taxon>Pseudomonadati</taxon>
        <taxon>Thermodesulfobacteriota</taxon>
        <taxon>Desulfobacteria</taxon>
        <taxon>Desulfobacterales</taxon>
        <taxon>Desulfobacteraceae</taxon>
        <taxon>Desulfamplus</taxon>
    </lineage>
</organism>
<evidence type="ECO:0000313" key="1">
    <source>
        <dbReference type="EMBL" id="SLM32544.1"/>
    </source>
</evidence>
<dbReference type="Proteomes" id="UP000191931">
    <property type="component" value="Unassembled WGS sequence"/>
</dbReference>
<gene>
    <name evidence="1" type="ORF">MTBBW1_760008</name>
</gene>
<dbReference type="SUPFAM" id="SSF52540">
    <property type="entry name" value="P-loop containing nucleoside triphosphate hydrolases"/>
    <property type="match status" value="1"/>
</dbReference>
<reference evidence="1 2" key="1">
    <citation type="submission" date="2017-03" db="EMBL/GenBank/DDBJ databases">
        <authorList>
            <person name="Afonso C.L."/>
            <person name="Miller P.J."/>
            <person name="Scott M.A."/>
            <person name="Spackman E."/>
            <person name="Goraichik I."/>
            <person name="Dimitrov K.M."/>
            <person name="Suarez D.L."/>
            <person name="Swayne D.E."/>
        </authorList>
    </citation>
    <scope>NUCLEOTIDE SEQUENCE [LARGE SCALE GENOMIC DNA]</scope>
    <source>
        <strain evidence="1">PRJEB14757</strain>
    </source>
</reference>
<dbReference type="EMBL" id="FWEV01000321">
    <property type="protein sequence ID" value="SLM32544.1"/>
    <property type="molecule type" value="Genomic_DNA"/>
</dbReference>
<name>A0A1W1HJA7_9BACT</name>